<dbReference type="Pfam" id="PF01494">
    <property type="entry name" value="FAD_binding_3"/>
    <property type="match status" value="1"/>
</dbReference>
<evidence type="ECO:0000313" key="6">
    <source>
        <dbReference type="EMBL" id="GGS44453.1"/>
    </source>
</evidence>
<keyword evidence="4" id="KW-0812">Transmembrane</keyword>
<evidence type="ECO:0000256" key="1">
    <source>
        <dbReference type="ARBA" id="ARBA00001974"/>
    </source>
</evidence>
<dbReference type="Gene3D" id="3.40.30.120">
    <property type="match status" value="1"/>
</dbReference>
<proteinExistence type="predicted"/>
<evidence type="ECO:0000256" key="4">
    <source>
        <dbReference type="SAM" id="Phobius"/>
    </source>
</evidence>
<dbReference type="InterPro" id="IPR002938">
    <property type="entry name" value="FAD-bd"/>
</dbReference>
<keyword evidence="7" id="KW-1185">Reference proteome</keyword>
<feature type="domain" description="FAD-binding" evidence="5">
    <location>
        <begin position="7"/>
        <end position="368"/>
    </location>
</feature>
<sequence>MERSSTTSIVIVGGGPVGLLLALFLDRYGVGSVVLNSGELVPDTPRGSTHNARTMEHYRALGLADRVRALGLPAGHDAGISFSTRYGGHSLCLLPWPGSGQVRARTATAARTDQVPEPMHRANQMYVERLLFDHARTRPRITLGFGTTVTGLEQRADRVVVSAEGPAGPRTWHARYAVGADGGRSFVRRRLGISYSGQGGLDQDVLGRRATAAHLRVPTLYGEFLGDRAAWSNWVFNGELALNLIALNGVDEFFLLTSSVDPDTVDAPELVRLVRRAAGADLPVEVLGHRPWTAGAALVAERFSDGRVLLAGDAAHLFTPNGGFGMNTGVDDAANLAWKLAAAVQGWAGPRLLDSYEAERRPVALRNTAAARELAVGLGAVERPDALEDDSAEGRAAREKTGLALAEYGQRTLDTLGVQLGARYDGSPVIDAGGGAPPPDAFVSYTPSAVPGGRAPHLWLDDVHGPGSSLFDRFGTGFTLLRVGDRVADSGALARAARDRGVPLTRLDLPDGAARELYGAGLVLVRPDGHVAWRGARPPADPGALLDRVTGHGRREAFW</sequence>
<dbReference type="Gene3D" id="3.30.9.10">
    <property type="entry name" value="D-Amino Acid Oxidase, subunit A, domain 2"/>
    <property type="match status" value="1"/>
</dbReference>
<reference evidence="7" key="1">
    <citation type="journal article" date="2019" name="Int. J. Syst. Evol. Microbiol.">
        <title>The Global Catalogue of Microorganisms (GCM) 10K type strain sequencing project: providing services to taxonomists for standard genome sequencing and annotation.</title>
        <authorList>
            <consortium name="The Broad Institute Genomics Platform"/>
            <consortium name="The Broad Institute Genome Sequencing Center for Infectious Disease"/>
            <person name="Wu L."/>
            <person name="Ma J."/>
        </authorList>
    </citation>
    <scope>NUCLEOTIDE SEQUENCE [LARGE SCALE GENOMIC DNA]</scope>
    <source>
        <strain evidence="7">JCM 4350</strain>
    </source>
</reference>
<evidence type="ECO:0000256" key="3">
    <source>
        <dbReference type="ARBA" id="ARBA00022827"/>
    </source>
</evidence>
<dbReference type="PANTHER" id="PTHR43004:SF19">
    <property type="entry name" value="BINDING MONOOXYGENASE, PUTATIVE (JCVI)-RELATED"/>
    <property type="match status" value="1"/>
</dbReference>
<comment type="caution">
    <text evidence="6">The sequence shown here is derived from an EMBL/GenBank/DDBJ whole genome shotgun (WGS) entry which is preliminary data.</text>
</comment>
<keyword evidence="2" id="KW-0285">Flavoprotein</keyword>
<dbReference type="PANTHER" id="PTHR43004">
    <property type="entry name" value="TRK SYSTEM POTASSIUM UPTAKE PROTEIN"/>
    <property type="match status" value="1"/>
</dbReference>
<gene>
    <name evidence="6" type="ORF">GCM10010253_18190</name>
</gene>
<name>A0ABQ2T146_STRBA</name>
<dbReference type="SUPFAM" id="SSF51905">
    <property type="entry name" value="FAD/NAD(P)-binding domain"/>
    <property type="match status" value="1"/>
</dbReference>
<evidence type="ECO:0000313" key="7">
    <source>
        <dbReference type="Proteomes" id="UP000659767"/>
    </source>
</evidence>
<protein>
    <recommendedName>
        <fullName evidence="5">FAD-binding domain-containing protein</fullName>
    </recommendedName>
</protein>
<dbReference type="Proteomes" id="UP000659767">
    <property type="component" value="Unassembled WGS sequence"/>
</dbReference>
<organism evidence="6 7">
    <name type="scientific">Streptomyces badius</name>
    <dbReference type="NCBI Taxonomy" id="1941"/>
    <lineage>
        <taxon>Bacteria</taxon>
        <taxon>Bacillati</taxon>
        <taxon>Actinomycetota</taxon>
        <taxon>Actinomycetes</taxon>
        <taxon>Kitasatosporales</taxon>
        <taxon>Streptomycetaceae</taxon>
        <taxon>Streptomyces</taxon>
    </lineage>
</organism>
<dbReference type="RefSeq" id="WP_199887874.1">
    <property type="nucleotide sequence ID" value="NZ_BMSZ01000004.1"/>
</dbReference>
<dbReference type="Pfam" id="PF21274">
    <property type="entry name" value="Rng_hyd_C"/>
    <property type="match status" value="1"/>
</dbReference>
<evidence type="ECO:0000259" key="5">
    <source>
        <dbReference type="Pfam" id="PF01494"/>
    </source>
</evidence>
<evidence type="ECO:0000256" key="2">
    <source>
        <dbReference type="ARBA" id="ARBA00022630"/>
    </source>
</evidence>
<dbReference type="EMBL" id="BMSZ01000004">
    <property type="protein sequence ID" value="GGS44453.1"/>
    <property type="molecule type" value="Genomic_DNA"/>
</dbReference>
<keyword evidence="4" id="KW-1133">Transmembrane helix</keyword>
<dbReference type="NCBIfam" id="NF004780">
    <property type="entry name" value="PRK06126.1"/>
    <property type="match status" value="1"/>
</dbReference>
<dbReference type="Gene3D" id="3.50.50.60">
    <property type="entry name" value="FAD/NAD(P)-binding domain"/>
    <property type="match status" value="1"/>
</dbReference>
<dbReference type="PRINTS" id="PR00420">
    <property type="entry name" value="RNGMNOXGNASE"/>
</dbReference>
<dbReference type="InterPro" id="IPR036188">
    <property type="entry name" value="FAD/NAD-bd_sf"/>
</dbReference>
<feature type="transmembrane region" description="Helical" evidence="4">
    <location>
        <begin position="7"/>
        <end position="25"/>
    </location>
</feature>
<accession>A0ABQ2T146</accession>
<keyword evidence="4" id="KW-0472">Membrane</keyword>
<dbReference type="InterPro" id="IPR050641">
    <property type="entry name" value="RIFMO-like"/>
</dbReference>
<comment type="cofactor">
    <cofactor evidence="1">
        <name>FAD</name>
        <dbReference type="ChEBI" id="CHEBI:57692"/>
    </cofactor>
</comment>
<keyword evidence="3" id="KW-0274">FAD</keyword>